<dbReference type="InterPro" id="IPR034907">
    <property type="entry name" value="NDK-like_dom"/>
</dbReference>
<evidence type="ECO:0000313" key="9">
    <source>
        <dbReference type="Proteomes" id="UP000541610"/>
    </source>
</evidence>
<dbReference type="PROSITE" id="PS51374">
    <property type="entry name" value="NDPK_LIKE"/>
    <property type="match status" value="1"/>
</dbReference>
<keyword evidence="3" id="KW-0963">Cytoplasm</keyword>
<dbReference type="PROSITE" id="PS51336">
    <property type="entry name" value="DM10"/>
    <property type="match status" value="1"/>
</dbReference>
<comment type="caution">
    <text evidence="6">Lacks conserved residue(s) required for the propagation of feature annotation.</text>
</comment>
<dbReference type="AlphaFoldDB" id="A0A7J6N425"/>
<evidence type="ECO:0000256" key="1">
    <source>
        <dbReference type="ARBA" id="ARBA00004138"/>
    </source>
</evidence>
<dbReference type="FunFam" id="3.30.70.141:FF:000004">
    <property type="entry name" value="Nucleoside diphosphate kinase 7"/>
    <property type="match status" value="1"/>
</dbReference>
<keyword evidence="4" id="KW-0206">Cytoskeleton</keyword>
<feature type="domain" description="DM10" evidence="7">
    <location>
        <begin position="1"/>
        <end position="80"/>
    </location>
</feature>
<evidence type="ECO:0000256" key="4">
    <source>
        <dbReference type="ARBA" id="ARBA00023212"/>
    </source>
</evidence>
<evidence type="ECO:0000256" key="6">
    <source>
        <dbReference type="PROSITE-ProRule" id="PRU00706"/>
    </source>
</evidence>
<name>A0A7J6N425_PEROL</name>
<dbReference type="InterPro" id="IPR006602">
    <property type="entry name" value="DM10_dom"/>
</dbReference>
<dbReference type="InterPro" id="IPR037993">
    <property type="entry name" value="NDPk7B"/>
</dbReference>
<dbReference type="Proteomes" id="UP000541610">
    <property type="component" value="Unassembled WGS sequence"/>
</dbReference>
<gene>
    <name evidence="8" type="ORF">FOZ60_016259</name>
</gene>
<dbReference type="Pfam" id="PF00334">
    <property type="entry name" value="NDK"/>
    <property type="match status" value="2"/>
</dbReference>
<evidence type="ECO:0000313" key="8">
    <source>
        <dbReference type="EMBL" id="KAF4678679.1"/>
    </source>
</evidence>
<keyword evidence="5" id="KW-0966">Cell projection</keyword>
<evidence type="ECO:0000256" key="5">
    <source>
        <dbReference type="ARBA" id="ARBA00023273"/>
    </source>
</evidence>
<evidence type="ECO:0000256" key="2">
    <source>
        <dbReference type="ARBA" id="ARBA00004245"/>
    </source>
</evidence>
<sequence>MVPWKCMTSRTVAVGSSGLMIALTVSSPTLSRSAFLKRCEFPGVAAKDLYIGSMITVYSRQLKIVEYADEFTRSKLETLKGRTLAMIKPDAYSHIGDILTEIVKAGFVIKKLRMCKLDRPSAEKLYRDHKGKSFFDALIQFVTTDVVVAIELWGDNAVAKWRQLVEEDLRPRCDSAAEETAILNNCTCCVIRPHIASTPKVGEVVQTILDNGFEISAMRWCSLDKRSCEEFLEVYSGVLPEYTMQVTELSGGPSLALEVRQESAVEAFRKLVGPHDPQIAKALRPATLRAAFGVDRVKNAVHCTDLEDDGQLEVEYFFRILPAAAASNAALMVGA</sequence>
<dbReference type="GO" id="GO:0005879">
    <property type="term" value="C:axonemal microtubule"/>
    <property type="evidence" value="ECO:0007669"/>
    <property type="project" value="TreeGrafter"/>
</dbReference>
<dbReference type="Gene3D" id="3.30.70.141">
    <property type="entry name" value="Nucleoside diphosphate kinase-like domain"/>
    <property type="match status" value="2"/>
</dbReference>
<dbReference type="SMART" id="SM00562">
    <property type="entry name" value="NDK"/>
    <property type="match status" value="2"/>
</dbReference>
<evidence type="ECO:0000256" key="3">
    <source>
        <dbReference type="ARBA" id="ARBA00022490"/>
    </source>
</evidence>
<dbReference type="SUPFAM" id="SSF54919">
    <property type="entry name" value="Nucleoside diphosphate kinase, NDK"/>
    <property type="match status" value="2"/>
</dbReference>
<reference evidence="8 9" key="1">
    <citation type="submission" date="2020-04" db="EMBL/GenBank/DDBJ databases">
        <title>Perkinsus olseni comparative genomics.</title>
        <authorList>
            <person name="Bogema D.R."/>
        </authorList>
    </citation>
    <scope>NUCLEOTIDE SEQUENCE [LARGE SCALE GENOMIC DNA]</scope>
    <source>
        <strain evidence="8">00978-12</strain>
    </source>
</reference>
<dbReference type="PANTHER" id="PTHR43109:SF2">
    <property type="entry name" value="NUCLEOSIDE DIPHOSPHATE KINASE 7"/>
    <property type="match status" value="1"/>
</dbReference>
<dbReference type="EMBL" id="JABANP010000856">
    <property type="protein sequence ID" value="KAF4678679.1"/>
    <property type="molecule type" value="Genomic_DNA"/>
</dbReference>
<comment type="similarity">
    <text evidence="6">Belongs to the NDK family.</text>
</comment>
<dbReference type="CDD" id="cd04412">
    <property type="entry name" value="NDPk7B"/>
    <property type="match status" value="1"/>
</dbReference>
<accession>A0A7J6N425</accession>
<organism evidence="8 9">
    <name type="scientific">Perkinsus olseni</name>
    <name type="common">Perkinsus atlanticus</name>
    <dbReference type="NCBI Taxonomy" id="32597"/>
    <lineage>
        <taxon>Eukaryota</taxon>
        <taxon>Sar</taxon>
        <taxon>Alveolata</taxon>
        <taxon>Perkinsozoa</taxon>
        <taxon>Perkinsea</taxon>
        <taxon>Perkinsida</taxon>
        <taxon>Perkinsidae</taxon>
        <taxon>Perkinsus</taxon>
    </lineage>
</organism>
<comment type="caution">
    <text evidence="8">The sequence shown here is derived from an EMBL/GenBank/DDBJ whole genome shotgun (WGS) entry which is preliminary data.</text>
</comment>
<dbReference type="InterPro" id="IPR036850">
    <property type="entry name" value="NDK-like_dom_sf"/>
</dbReference>
<protein>
    <recommendedName>
        <fullName evidence="7">DM10 domain-containing protein</fullName>
    </recommendedName>
</protein>
<dbReference type="PANTHER" id="PTHR43109">
    <property type="entry name" value="NUCLEOSIDE DIPHOSPHATE KINASE 7"/>
    <property type="match status" value="1"/>
</dbReference>
<evidence type="ECO:0000259" key="7">
    <source>
        <dbReference type="PROSITE" id="PS51336"/>
    </source>
</evidence>
<comment type="subcellular location">
    <subcellularLocation>
        <location evidence="1">Cell projection</location>
        <location evidence="1">Cilium</location>
    </subcellularLocation>
    <subcellularLocation>
        <location evidence="2">Cytoplasm</location>
        <location evidence="2">Cytoskeleton</location>
    </subcellularLocation>
</comment>
<dbReference type="OrthoDB" id="270127at2759"/>
<proteinExistence type="inferred from homology"/>